<evidence type="ECO:0000313" key="2">
    <source>
        <dbReference type="Proteomes" id="UP000288983"/>
    </source>
</evidence>
<reference evidence="1 2" key="1">
    <citation type="submission" date="2018-06" db="EMBL/GenBank/DDBJ databases">
        <title>Bacteria isolated from soil of Wuhan.</title>
        <authorList>
            <person name="Wei X."/>
            <person name="Chunhua H."/>
        </authorList>
    </citation>
    <scope>NUCLEOTIDE SEQUENCE [LARGE SCALE GENOMIC DNA]</scope>
    <source>
        <strain evidence="2">xwS2</strain>
    </source>
</reference>
<dbReference type="Proteomes" id="UP000288983">
    <property type="component" value="Unassembled WGS sequence"/>
</dbReference>
<accession>A0A443ZQM6</accession>
<proteinExistence type="predicted"/>
<protein>
    <submittedName>
        <fullName evidence="1">Uncharacterized protein</fullName>
    </submittedName>
</protein>
<dbReference type="InterPro" id="IPR006311">
    <property type="entry name" value="TAT_signal"/>
</dbReference>
<dbReference type="PROSITE" id="PS51318">
    <property type="entry name" value="TAT"/>
    <property type="match status" value="1"/>
</dbReference>
<dbReference type="STRING" id="237609.PSAKL28_23640"/>
<sequence length="64" mass="6773">MGKLQFSTLQLGRRGFLHGCVVLGLGGATFGFSASAASLPAAKTEFVVINGWVLPSQYFRKDPA</sequence>
<organism evidence="1 2">
    <name type="scientific">Pseudomonas alkylphenolica</name>
    <dbReference type="NCBI Taxonomy" id="237609"/>
    <lineage>
        <taxon>Bacteria</taxon>
        <taxon>Pseudomonadati</taxon>
        <taxon>Pseudomonadota</taxon>
        <taxon>Gammaproteobacteria</taxon>
        <taxon>Pseudomonadales</taxon>
        <taxon>Pseudomonadaceae</taxon>
        <taxon>Pseudomonas</taxon>
    </lineage>
</organism>
<name>A0A443ZQM6_9PSED</name>
<dbReference type="EMBL" id="QJRG01000047">
    <property type="protein sequence ID" value="RWU21399.1"/>
    <property type="molecule type" value="Genomic_DNA"/>
</dbReference>
<evidence type="ECO:0000313" key="1">
    <source>
        <dbReference type="EMBL" id="RWU21399.1"/>
    </source>
</evidence>
<comment type="caution">
    <text evidence="1">The sequence shown here is derived from an EMBL/GenBank/DDBJ whole genome shotgun (WGS) entry which is preliminary data.</text>
</comment>
<gene>
    <name evidence="1" type="ORF">DM813_19675</name>
</gene>
<dbReference type="AlphaFoldDB" id="A0A443ZQM6"/>